<sequence>MNNHFYAILLSVVAGYLYYDMMESSIPTESNCSFSASPMTDLLAFVWGFIIMGYGIKKYDNPILTFLGCAVVVEHIFQLKRKI</sequence>
<protein>
    <recommendedName>
        <fullName evidence="3">Vitamin K epoxide reductase domain-containing protein</fullName>
    </recommendedName>
</protein>
<keyword evidence="1" id="KW-1133">Transmembrane helix</keyword>
<proteinExistence type="predicted"/>
<reference evidence="2" key="1">
    <citation type="journal article" date="2020" name="Nature">
        <title>Giant virus diversity and host interactions through global metagenomics.</title>
        <authorList>
            <person name="Schulz F."/>
            <person name="Roux S."/>
            <person name="Paez-Espino D."/>
            <person name="Jungbluth S."/>
            <person name="Walsh D.A."/>
            <person name="Denef V.J."/>
            <person name="McMahon K.D."/>
            <person name="Konstantinidis K.T."/>
            <person name="Eloe-Fadrosh E.A."/>
            <person name="Kyrpides N.C."/>
            <person name="Woyke T."/>
        </authorList>
    </citation>
    <scope>NUCLEOTIDE SEQUENCE</scope>
    <source>
        <strain evidence="2">GVMAG-M-3300027206-1</strain>
    </source>
</reference>
<feature type="transmembrane region" description="Helical" evidence="1">
    <location>
        <begin position="34"/>
        <end position="56"/>
    </location>
</feature>
<keyword evidence="1" id="KW-0812">Transmembrane</keyword>
<organism evidence="2">
    <name type="scientific">viral metagenome</name>
    <dbReference type="NCBI Taxonomy" id="1070528"/>
    <lineage>
        <taxon>unclassified sequences</taxon>
        <taxon>metagenomes</taxon>
        <taxon>organismal metagenomes</taxon>
    </lineage>
</organism>
<dbReference type="AlphaFoldDB" id="A0A6C0JD43"/>
<evidence type="ECO:0000256" key="1">
    <source>
        <dbReference type="SAM" id="Phobius"/>
    </source>
</evidence>
<evidence type="ECO:0000313" key="2">
    <source>
        <dbReference type="EMBL" id="QHU03539.1"/>
    </source>
</evidence>
<accession>A0A6C0JD43</accession>
<dbReference type="EMBL" id="MN740383">
    <property type="protein sequence ID" value="QHU03539.1"/>
    <property type="molecule type" value="Genomic_DNA"/>
</dbReference>
<name>A0A6C0JD43_9ZZZZ</name>
<keyword evidence="1" id="KW-0472">Membrane</keyword>
<evidence type="ECO:0008006" key="3">
    <source>
        <dbReference type="Google" id="ProtNLM"/>
    </source>
</evidence>
<feature type="transmembrane region" description="Helical" evidence="1">
    <location>
        <begin position="6"/>
        <end position="22"/>
    </location>
</feature>